<dbReference type="RefSeq" id="WP_191250199.1">
    <property type="nucleotide sequence ID" value="NZ_BNCI01000001.1"/>
</dbReference>
<evidence type="ECO:0000313" key="3">
    <source>
        <dbReference type="EMBL" id="GHF15757.1"/>
    </source>
</evidence>
<feature type="compositionally biased region" description="Basic and acidic residues" evidence="1">
    <location>
        <begin position="145"/>
        <end position="165"/>
    </location>
</feature>
<proteinExistence type="predicted"/>
<dbReference type="EMBL" id="BNCI01000001">
    <property type="protein sequence ID" value="GHF15757.1"/>
    <property type="molecule type" value="Genomic_DNA"/>
</dbReference>
<dbReference type="InterPro" id="IPR025961">
    <property type="entry name" value="Metal_resist"/>
</dbReference>
<dbReference type="Proteomes" id="UP000630923">
    <property type="component" value="Unassembled WGS sequence"/>
</dbReference>
<sequence>MSRVSKPLLIFLTLSVLVNIYLVGLHFGKGFRPEETRTIRVSPSHEFSMRSIQRHLSEEEKDAFRKALRAKRKELKSRFEAVGDSYEDIHAVMIAPEFDRAALVEALKGREAALRTIHDPAREIILDLFEKIDQPTRAAIAADLLSRDRESRRDKKDGKECRSFDDAPPPPPGE</sequence>
<keyword evidence="2" id="KW-0812">Transmembrane</keyword>
<organism evidence="3 4">
    <name type="scientific">Kordiimonas sediminis</name>
    <dbReference type="NCBI Taxonomy" id="1735581"/>
    <lineage>
        <taxon>Bacteria</taxon>
        <taxon>Pseudomonadati</taxon>
        <taxon>Pseudomonadota</taxon>
        <taxon>Alphaproteobacteria</taxon>
        <taxon>Kordiimonadales</taxon>
        <taxon>Kordiimonadaceae</taxon>
        <taxon>Kordiimonas</taxon>
    </lineage>
</organism>
<evidence type="ECO:0000256" key="1">
    <source>
        <dbReference type="SAM" id="MobiDB-lite"/>
    </source>
</evidence>
<feature type="transmembrane region" description="Helical" evidence="2">
    <location>
        <begin position="7"/>
        <end position="27"/>
    </location>
</feature>
<keyword evidence="2" id="KW-0472">Membrane</keyword>
<accession>A0A919ALK4</accession>
<comment type="caution">
    <text evidence="3">The sequence shown here is derived from an EMBL/GenBank/DDBJ whole genome shotgun (WGS) entry which is preliminary data.</text>
</comment>
<dbReference type="Pfam" id="PF13801">
    <property type="entry name" value="Metal_resist"/>
    <property type="match status" value="1"/>
</dbReference>
<reference evidence="3" key="2">
    <citation type="submission" date="2020-09" db="EMBL/GenBank/DDBJ databases">
        <authorList>
            <person name="Sun Q."/>
            <person name="Kim S."/>
        </authorList>
    </citation>
    <scope>NUCLEOTIDE SEQUENCE</scope>
    <source>
        <strain evidence="3">KCTC 42590</strain>
    </source>
</reference>
<evidence type="ECO:0008006" key="5">
    <source>
        <dbReference type="Google" id="ProtNLM"/>
    </source>
</evidence>
<dbReference type="AlphaFoldDB" id="A0A919ALK4"/>
<keyword evidence="2" id="KW-1133">Transmembrane helix</keyword>
<evidence type="ECO:0000313" key="4">
    <source>
        <dbReference type="Proteomes" id="UP000630923"/>
    </source>
</evidence>
<reference evidence="3" key="1">
    <citation type="journal article" date="2014" name="Int. J. Syst. Evol. Microbiol.">
        <title>Complete genome sequence of Corynebacterium casei LMG S-19264T (=DSM 44701T), isolated from a smear-ripened cheese.</title>
        <authorList>
            <consortium name="US DOE Joint Genome Institute (JGI-PGF)"/>
            <person name="Walter F."/>
            <person name="Albersmeier A."/>
            <person name="Kalinowski J."/>
            <person name="Ruckert C."/>
        </authorList>
    </citation>
    <scope>NUCLEOTIDE SEQUENCE</scope>
    <source>
        <strain evidence="3">KCTC 42590</strain>
    </source>
</reference>
<name>A0A919ALK4_9PROT</name>
<keyword evidence="4" id="KW-1185">Reference proteome</keyword>
<protein>
    <recommendedName>
        <fullName evidence="5">Periplasmic heavy metal sensor</fullName>
    </recommendedName>
</protein>
<gene>
    <name evidence="3" type="ORF">GCM10017044_07450</name>
</gene>
<evidence type="ECO:0000256" key="2">
    <source>
        <dbReference type="SAM" id="Phobius"/>
    </source>
</evidence>
<feature type="region of interest" description="Disordered" evidence="1">
    <location>
        <begin position="143"/>
        <end position="174"/>
    </location>
</feature>